<organism evidence="4 5">
    <name type="scientific">Glaciecola punicea ACAM 611</name>
    <dbReference type="NCBI Taxonomy" id="1121923"/>
    <lineage>
        <taxon>Bacteria</taxon>
        <taxon>Pseudomonadati</taxon>
        <taxon>Pseudomonadota</taxon>
        <taxon>Gammaproteobacteria</taxon>
        <taxon>Alteromonadales</taxon>
        <taxon>Alteromonadaceae</taxon>
        <taxon>Glaciecola</taxon>
    </lineage>
</organism>
<dbReference type="OrthoDB" id="9781031at2"/>
<dbReference type="GO" id="GO:0000166">
    <property type="term" value="F:nucleotide binding"/>
    <property type="evidence" value="ECO:0007669"/>
    <property type="project" value="InterPro"/>
</dbReference>
<dbReference type="InterPro" id="IPR055170">
    <property type="entry name" value="GFO_IDH_MocA-like_dom"/>
</dbReference>
<dbReference type="InterPro" id="IPR036291">
    <property type="entry name" value="NAD(P)-bd_dom_sf"/>
</dbReference>
<sequence length="401" mass="45318">MIKRRKFLKITAAATVAVSSSLIYPFNSAFGILLPKNRERVRIGVIGLGSRGKGLMRILIELDFFEIVAICDPLEFRFKETRIISPNAKTYSNHLGLLNHKGLDAVIISSPLSTHASIAMAAIDAKVHIYCEKTMVKGYIDTLKLTEKVTNHHKKVFQTGHQYHSSRLYSHLVEKIQDGEIGKVTSVQAQWNRNGNWRRAVHEPSLERQINWRMYREYSYGLLAELSSHQIDFVNWFSNSQPERVTGFGGIDYWKDGRETYDNTHVIYAYPCGLKASFTCLTSNAKDDYQIRVSGDKGTIIIGRNAAWEFTEGKYNKTYGDVDGVSGATMNWEESKGKPIQFEHLDPTKQALIDFRDAIINTTIPLSNVFTGAKTSIAIDMGIKAMDTNKTVYLKDFNKAI</sequence>
<dbReference type="AlphaFoldDB" id="H5TE97"/>
<evidence type="ECO:0000256" key="1">
    <source>
        <dbReference type="ARBA" id="ARBA00022729"/>
    </source>
</evidence>
<name>H5TE97_9ALTE</name>
<feature type="domain" description="Gfo/Idh/MocA-like oxidoreductase N-terminal" evidence="2">
    <location>
        <begin position="41"/>
        <end position="157"/>
    </location>
</feature>
<dbReference type="Pfam" id="PF22725">
    <property type="entry name" value="GFO_IDH_MocA_C3"/>
    <property type="match status" value="1"/>
</dbReference>
<dbReference type="Gene3D" id="3.40.50.720">
    <property type="entry name" value="NAD(P)-binding Rossmann-like Domain"/>
    <property type="match status" value="1"/>
</dbReference>
<dbReference type="PANTHER" id="PTHR43818">
    <property type="entry name" value="BCDNA.GH03377"/>
    <property type="match status" value="1"/>
</dbReference>
<evidence type="ECO:0000313" key="4">
    <source>
        <dbReference type="EMBL" id="GAB56624.1"/>
    </source>
</evidence>
<dbReference type="Gene3D" id="3.30.360.10">
    <property type="entry name" value="Dihydrodipicolinate Reductase, domain 2"/>
    <property type="match status" value="1"/>
</dbReference>
<accession>H5TE97</accession>
<dbReference type="EMBL" id="BAET01000030">
    <property type="protein sequence ID" value="GAB56624.1"/>
    <property type="molecule type" value="Genomic_DNA"/>
</dbReference>
<dbReference type="InterPro" id="IPR050463">
    <property type="entry name" value="Gfo/Idh/MocA_oxidrdct_glycsds"/>
</dbReference>
<reference evidence="4 5" key="2">
    <citation type="journal article" date="2017" name="Antonie Van Leeuwenhoek">
        <title>Rhizobium rhizosphaerae sp. nov., a novel species isolated from rice rhizosphere.</title>
        <authorList>
            <person name="Zhao J.J."/>
            <person name="Zhang J."/>
            <person name="Zhang R.J."/>
            <person name="Zhang C.W."/>
            <person name="Yin H.Q."/>
            <person name="Zhang X.X."/>
        </authorList>
    </citation>
    <scope>NUCLEOTIDE SEQUENCE [LARGE SCALE GENOMIC DNA]</scope>
    <source>
        <strain evidence="4 5">ACAM 611</strain>
    </source>
</reference>
<evidence type="ECO:0008006" key="6">
    <source>
        <dbReference type="Google" id="ProtNLM"/>
    </source>
</evidence>
<gene>
    <name evidence="4" type="ORF">GPUN_2509</name>
</gene>
<dbReference type="RefSeq" id="WP_006006963.1">
    <property type="nucleotide sequence ID" value="NZ_BAET01000030.1"/>
</dbReference>
<dbReference type="eggNOG" id="COG0673">
    <property type="taxonomic scope" value="Bacteria"/>
</dbReference>
<evidence type="ECO:0000259" key="3">
    <source>
        <dbReference type="Pfam" id="PF22725"/>
    </source>
</evidence>
<dbReference type="SUPFAM" id="SSF51735">
    <property type="entry name" value="NAD(P)-binding Rossmann-fold domains"/>
    <property type="match status" value="1"/>
</dbReference>
<dbReference type="SUPFAM" id="SSF55347">
    <property type="entry name" value="Glyceraldehyde-3-phosphate dehydrogenase-like, C-terminal domain"/>
    <property type="match status" value="1"/>
</dbReference>
<reference evidence="4 5" key="1">
    <citation type="journal article" date="2012" name="J. Bacteriol.">
        <title>Genome sequence of proteorhodopsin-containing sea ice bacterium Glaciecola punicea ACAM 611T.</title>
        <authorList>
            <person name="Qin Q.-L."/>
            <person name="Xie B.-B."/>
            <person name="Shu Y.-L."/>
            <person name="Rong J.-C."/>
            <person name="Zhao D.-L."/>
            <person name="Zhang X.-Y."/>
            <person name="Chen X.-L."/>
            <person name="Zhou B.-C."/>
            <person name="Zhanga Y.-Z."/>
        </authorList>
    </citation>
    <scope>NUCLEOTIDE SEQUENCE [LARGE SCALE GENOMIC DNA]</scope>
    <source>
        <strain evidence="4 5">ACAM 611</strain>
    </source>
</reference>
<dbReference type="PANTHER" id="PTHR43818:SF12">
    <property type="entry name" value="NADH-DEPENDENT DEHYDROGENASE-RELATED"/>
    <property type="match status" value="1"/>
</dbReference>
<feature type="domain" description="GFO/IDH/MocA-like oxidoreductase" evidence="3">
    <location>
        <begin position="171"/>
        <end position="300"/>
    </location>
</feature>
<dbReference type="Pfam" id="PF01408">
    <property type="entry name" value="GFO_IDH_MocA"/>
    <property type="match status" value="1"/>
</dbReference>
<keyword evidence="1" id="KW-0732">Signal</keyword>
<protein>
    <recommendedName>
        <fullName evidence="6">Gfo/Idh/MocA family oxidoreductase</fullName>
    </recommendedName>
</protein>
<dbReference type="InterPro" id="IPR000683">
    <property type="entry name" value="Gfo/Idh/MocA-like_OxRdtase_N"/>
</dbReference>
<proteinExistence type="predicted"/>
<evidence type="ECO:0000259" key="2">
    <source>
        <dbReference type="Pfam" id="PF01408"/>
    </source>
</evidence>
<keyword evidence="5" id="KW-1185">Reference proteome</keyword>
<comment type="caution">
    <text evidence="4">The sequence shown here is derived from an EMBL/GenBank/DDBJ whole genome shotgun (WGS) entry which is preliminary data.</text>
</comment>
<dbReference type="Proteomes" id="UP000053586">
    <property type="component" value="Unassembled WGS sequence"/>
</dbReference>
<evidence type="ECO:0000313" key="5">
    <source>
        <dbReference type="Proteomes" id="UP000053586"/>
    </source>
</evidence>